<feature type="non-terminal residue" evidence="1">
    <location>
        <position position="1"/>
    </location>
</feature>
<dbReference type="AlphaFoldDB" id="A0A0F8Y5Z8"/>
<name>A0A0F8Y5Z8_9ZZZZ</name>
<protein>
    <submittedName>
        <fullName evidence="1">Uncharacterized protein</fullName>
    </submittedName>
</protein>
<dbReference type="EMBL" id="LAZR01068462">
    <property type="protein sequence ID" value="KKK49589.1"/>
    <property type="molecule type" value="Genomic_DNA"/>
</dbReference>
<proteinExistence type="predicted"/>
<sequence>WSELGFDFEGQTQALVFESTIKKERNEFMFKQYAKGFVKNHSWSESDILKLKQLYARFTARQAAEMMGRSYKSVQSRIKLLGLNKKSGAAIKLVTDDHQIRTDRHFIASDRFDKAS</sequence>
<evidence type="ECO:0000313" key="1">
    <source>
        <dbReference type="EMBL" id="KKK49589.1"/>
    </source>
</evidence>
<reference evidence="1" key="1">
    <citation type="journal article" date="2015" name="Nature">
        <title>Complex archaea that bridge the gap between prokaryotes and eukaryotes.</title>
        <authorList>
            <person name="Spang A."/>
            <person name="Saw J.H."/>
            <person name="Jorgensen S.L."/>
            <person name="Zaremba-Niedzwiedzka K."/>
            <person name="Martijn J."/>
            <person name="Lind A.E."/>
            <person name="van Eijk R."/>
            <person name="Schleper C."/>
            <person name="Guy L."/>
            <person name="Ettema T.J."/>
        </authorList>
    </citation>
    <scope>NUCLEOTIDE SEQUENCE</scope>
</reference>
<organism evidence="1">
    <name type="scientific">marine sediment metagenome</name>
    <dbReference type="NCBI Taxonomy" id="412755"/>
    <lineage>
        <taxon>unclassified sequences</taxon>
        <taxon>metagenomes</taxon>
        <taxon>ecological metagenomes</taxon>
    </lineage>
</organism>
<accession>A0A0F8Y5Z8</accession>
<gene>
    <name evidence="1" type="ORF">LCGC14_3133520</name>
</gene>
<comment type="caution">
    <text evidence="1">The sequence shown here is derived from an EMBL/GenBank/DDBJ whole genome shotgun (WGS) entry which is preliminary data.</text>
</comment>